<dbReference type="RefSeq" id="WP_199020716.1">
    <property type="nucleotide sequence ID" value="NZ_JAELUP010000103.1"/>
</dbReference>
<proteinExistence type="predicted"/>
<dbReference type="EMBL" id="JAELUP010000103">
    <property type="protein sequence ID" value="MBJ6363141.1"/>
    <property type="molecule type" value="Genomic_DNA"/>
</dbReference>
<name>A0A934J9K6_9BACL</name>
<sequence>MTRTAWAPAALVALSLLVFFWTVQSLVMMPAFAQPADEQTRRLLEKSLSVVEIDKEIERVNLKKQELELQSEQKTQTIQVQEEMKIQRQADAGRVLRAYYTGERDILLGALLSFRKLSDFLVVMDYFEWIFARDRQVLGEYTAQLEQLQQQRQALDNQQLQLVEMEKRLLQQRARLAQLELEINRDLAASTDSERMRMLMEELSNYWQTVGLTEVKNYFRALSRAMKELPGWLKDNPEFLKMKGFDYTVRVPEDALNTFLRQQNELFKNFAFEFQKDNIQVNGQREGLSVAVSGHYTIENEPKNAIRFHVDELLFNGLALPDTTRKALEEEFDLSFYPQLIVKLIQAENVEILDKELVIHLKLKL</sequence>
<evidence type="ECO:0000313" key="3">
    <source>
        <dbReference type="Proteomes" id="UP000640274"/>
    </source>
</evidence>
<accession>A0A934J9K6</accession>
<organism evidence="2 3">
    <name type="scientific">Paenibacillus roseus</name>
    <dbReference type="NCBI Taxonomy" id="2798579"/>
    <lineage>
        <taxon>Bacteria</taxon>
        <taxon>Bacillati</taxon>
        <taxon>Bacillota</taxon>
        <taxon>Bacilli</taxon>
        <taxon>Bacillales</taxon>
        <taxon>Paenibacillaceae</taxon>
        <taxon>Paenibacillus</taxon>
    </lineage>
</organism>
<keyword evidence="3" id="KW-1185">Reference proteome</keyword>
<feature type="coiled-coil region" evidence="1">
    <location>
        <begin position="50"/>
        <end position="84"/>
    </location>
</feature>
<gene>
    <name evidence="2" type="ORF">JFN88_18215</name>
</gene>
<keyword evidence="1" id="KW-0175">Coiled coil</keyword>
<comment type="caution">
    <text evidence="2">The sequence shown here is derived from an EMBL/GenBank/DDBJ whole genome shotgun (WGS) entry which is preliminary data.</text>
</comment>
<evidence type="ECO:0000313" key="2">
    <source>
        <dbReference type="EMBL" id="MBJ6363141.1"/>
    </source>
</evidence>
<dbReference type="Proteomes" id="UP000640274">
    <property type="component" value="Unassembled WGS sequence"/>
</dbReference>
<protein>
    <recommendedName>
        <fullName evidence="4">N-terminal domain of peptidoglycan hydrolase CwlO-containing protein</fullName>
    </recommendedName>
</protein>
<feature type="coiled-coil region" evidence="1">
    <location>
        <begin position="131"/>
        <end position="182"/>
    </location>
</feature>
<dbReference type="Gene3D" id="6.10.250.3150">
    <property type="match status" value="1"/>
</dbReference>
<reference evidence="2" key="1">
    <citation type="submission" date="2020-12" db="EMBL/GenBank/DDBJ databases">
        <authorList>
            <person name="Huq M.A."/>
        </authorList>
    </citation>
    <scope>NUCLEOTIDE SEQUENCE</scope>
    <source>
        <strain evidence="2">MAHUQ-46</strain>
    </source>
</reference>
<dbReference type="AlphaFoldDB" id="A0A934J9K6"/>
<evidence type="ECO:0000256" key="1">
    <source>
        <dbReference type="SAM" id="Coils"/>
    </source>
</evidence>
<evidence type="ECO:0008006" key="4">
    <source>
        <dbReference type="Google" id="ProtNLM"/>
    </source>
</evidence>